<accession>A0A2U2XGS7</accession>
<sequence>MIYLIIRPCLIIKLQSVNILKSYIREGEHQTQDFKFRVDDAKKIARTLAAFANTDGGRLLIGVKDNGKVVGVNPEEEFHVIQGAAAMYCKPELEVKTQIMQDDHKLVLEVSVDEVENKPIKALDENGVWKTYVRREDHTLLANKILIGVWKKMRTKTSTPQIFDEDEQLILNTIEEAKEITLSKLYRATKLRKAFVDKLLILFITWGVVEMNITPGGTYFSVRERV</sequence>
<evidence type="ECO:0000259" key="1">
    <source>
        <dbReference type="Pfam" id="PF04326"/>
    </source>
</evidence>
<gene>
    <name evidence="2" type="ORF">DIT68_01690</name>
</gene>
<dbReference type="PANTHER" id="PTHR30595:SF6">
    <property type="entry name" value="SCHLAFEN ALBA-2 DOMAIN-CONTAINING PROTEIN"/>
    <property type="match status" value="1"/>
</dbReference>
<reference evidence="2 3" key="2">
    <citation type="submission" date="2018-05" db="EMBL/GenBank/DDBJ databases">
        <authorList>
            <person name="Lanie J.A."/>
            <person name="Ng W.-L."/>
            <person name="Kazmierczak K.M."/>
            <person name="Andrzejewski T.M."/>
            <person name="Davidsen T.M."/>
            <person name="Wayne K.J."/>
            <person name="Tettelin H."/>
            <person name="Glass J.I."/>
            <person name="Rusch D."/>
            <person name="Podicherti R."/>
            <person name="Tsui H.-C.T."/>
            <person name="Winkler M.E."/>
        </authorList>
    </citation>
    <scope>NUCLEOTIDE SEQUENCE [LARGE SCALE GENOMIC DNA]</scope>
    <source>
        <strain evidence="2 3">C305</strain>
    </source>
</reference>
<evidence type="ECO:0000313" key="2">
    <source>
        <dbReference type="EMBL" id="PWH86995.1"/>
    </source>
</evidence>
<dbReference type="AlphaFoldDB" id="A0A2U2XGS7"/>
<dbReference type="PANTHER" id="PTHR30595">
    <property type="entry name" value="GLPR-RELATED TRANSCRIPTIONAL REPRESSOR"/>
    <property type="match status" value="1"/>
</dbReference>
<keyword evidence="2" id="KW-0067">ATP-binding</keyword>
<keyword evidence="3" id="KW-1185">Reference proteome</keyword>
<protein>
    <submittedName>
        <fullName evidence="2">ATP-binding protein</fullName>
    </submittedName>
</protein>
<proteinExistence type="predicted"/>
<feature type="domain" description="Schlafen AlbA-2" evidence="1">
    <location>
        <begin position="28"/>
        <end position="140"/>
    </location>
</feature>
<dbReference type="GO" id="GO:0005524">
    <property type="term" value="F:ATP binding"/>
    <property type="evidence" value="ECO:0007669"/>
    <property type="project" value="UniProtKB-KW"/>
</dbReference>
<evidence type="ECO:0000313" key="3">
    <source>
        <dbReference type="Proteomes" id="UP000245370"/>
    </source>
</evidence>
<dbReference type="Pfam" id="PF04326">
    <property type="entry name" value="SLFN_AlbA_2"/>
    <property type="match status" value="1"/>
</dbReference>
<organism evidence="2 3">
    <name type="scientific">Brumimicrobium oceani</name>
    <dbReference type="NCBI Taxonomy" id="2100725"/>
    <lineage>
        <taxon>Bacteria</taxon>
        <taxon>Pseudomonadati</taxon>
        <taxon>Bacteroidota</taxon>
        <taxon>Flavobacteriia</taxon>
        <taxon>Flavobacteriales</taxon>
        <taxon>Crocinitomicaceae</taxon>
        <taxon>Brumimicrobium</taxon>
    </lineage>
</organism>
<dbReference type="Gene3D" id="3.30.950.30">
    <property type="entry name" value="Schlafen, AAA domain"/>
    <property type="match status" value="1"/>
</dbReference>
<dbReference type="EMBL" id="QFRJ01000001">
    <property type="protein sequence ID" value="PWH86995.1"/>
    <property type="molecule type" value="Genomic_DNA"/>
</dbReference>
<dbReference type="InterPro" id="IPR007421">
    <property type="entry name" value="Schlafen_AlbA_2_dom"/>
</dbReference>
<reference evidence="2 3" key="1">
    <citation type="submission" date="2018-05" db="EMBL/GenBank/DDBJ databases">
        <title>Brumimicrobium oceani sp. nov., isolated from coastal sediment.</title>
        <authorList>
            <person name="Kou Y."/>
        </authorList>
    </citation>
    <scope>NUCLEOTIDE SEQUENCE [LARGE SCALE GENOMIC DNA]</scope>
    <source>
        <strain evidence="2 3">C305</strain>
    </source>
</reference>
<keyword evidence="2" id="KW-0547">Nucleotide-binding</keyword>
<comment type="caution">
    <text evidence="2">The sequence shown here is derived from an EMBL/GenBank/DDBJ whole genome shotgun (WGS) entry which is preliminary data.</text>
</comment>
<dbReference type="InterPro" id="IPR038461">
    <property type="entry name" value="Schlafen_AlbA_2_dom_sf"/>
</dbReference>
<name>A0A2U2XGS7_9FLAO</name>
<dbReference type="Proteomes" id="UP000245370">
    <property type="component" value="Unassembled WGS sequence"/>
</dbReference>